<keyword evidence="4" id="KW-1185">Reference proteome</keyword>
<organism evidence="3 4">
    <name type="scientific">Kitasatospora kazusensis</name>
    <dbReference type="NCBI Taxonomy" id="407974"/>
    <lineage>
        <taxon>Bacteria</taxon>
        <taxon>Bacillati</taxon>
        <taxon>Actinomycetota</taxon>
        <taxon>Actinomycetes</taxon>
        <taxon>Kitasatosporales</taxon>
        <taxon>Streptomycetaceae</taxon>
        <taxon>Kitasatospora</taxon>
    </lineage>
</organism>
<dbReference type="Proteomes" id="UP001422759">
    <property type="component" value="Unassembled WGS sequence"/>
</dbReference>
<accession>A0ABN2Z444</accession>
<proteinExistence type="predicted"/>
<evidence type="ECO:0000313" key="4">
    <source>
        <dbReference type="Proteomes" id="UP001422759"/>
    </source>
</evidence>
<dbReference type="RefSeq" id="WP_344462271.1">
    <property type="nucleotide sequence ID" value="NZ_BAAANT010000006.1"/>
</dbReference>
<feature type="domain" description="Double-GTPase 2" evidence="2">
    <location>
        <begin position="271"/>
        <end position="506"/>
    </location>
</feature>
<feature type="transmembrane region" description="Helical" evidence="1">
    <location>
        <begin position="29"/>
        <end position="53"/>
    </location>
</feature>
<comment type="caution">
    <text evidence="3">The sequence shown here is derived from an EMBL/GenBank/DDBJ whole genome shotgun (WGS) entry which is preliminary data.</text>
</comment>
<evidence type="ECO:0000256" key="1">
    <source>
        <dbReference type="SAM" id="Phobius"/>
    </source>
</evidence>
<keyword evidence="1" id="KW-0812">Transmembrane</keyword>
<evidence type="ECO:0000259" key="2">
    <source>
        <dbReference type="Pfam" id="PF19993"/>
    </source>
</evidence>
<dbReference type="InterPro" id="IPR045528">
    <property type="entry name" value="DO-GTPase2"/>
</dbReference>
<dbReference type="Pfam" id="PF19993">
    <property type="entry name" value="DO-GTPase2"/>
    <property type="match status" value="1"/>
</dbReference>
<keyword evidence="1" id="KW-1133">Transmembrane helix</keyword>
<evidence type="ECO:0000313" key="3">
    <source>
        <dbReference type="EMBL" id="GAA2136482.1"/>
    </source>
</evidence>
<keyword evidence="1" id="KW-0472">Membrane</keyword>
<dbReference type="EMBL" id="BAAANT010000006">
    <property type="protein sequence ID" value="GAA2136482.1"/>
    <property type="molecule type" value="Genomic_DNA"/>
</dbReference>
<protein>
    <recommendedName>
        <fullName evidence="2">Double-GTPase 2 domain-containing protein</fullName>
    </recommendedName>
</protein>
<feature type="transmembrane region" description="Helical" evidence="1">
    <location>
        <begin position="129"/>
        <end position="148"/>
    </location>
</feature>
<reference evidence="3 4" key="1">
    <citation type="journal article" date="2019" name="Int. J. Syst. Evol. Microbiol.">
        <title>The Global Catalogue of Microorganisms (GCM) 10K type strain sequencing project: providing services to taxonomists for standard genome sequencing and annotation.</title>
        <authorList>
            <consortium name="The Broad Institute Genomics Platform"/>
            <consortium name="The Broad Institute Genome Sequencing Center for Infectious Disease"/>
            <person name="Wu L."/>
            <person name="Ma J."/>
        </authorList>
    </citation>
    <scope>NUCLEOTIDE SEQUENCE [LARGE SCALE GENOMIC DNA]</scope>
    <source>
        <strain evidence="3 4">JCM 14560</strain>
    </source>
</reference>
<name>A0ABN2Z444_9ACTN</name>
<gene>
    <name evidence="3" type="ORF">GCM10009760_16040</name>
</gene>
<sequence>MAEIVVFVLVPLCYLAALAAYLVVAPALAALRALALVVELLWGYVQLLVGVLFRRTAEFRTLPPYRPQDDEVPAHRNYFFGPGSRDLRQLTTLARRSYLRTVGDAFREVTTGQFTAPAQNRALTVPYGLTLYPGLALGAVLAVPPVLVLAALHVLVLGLLAAGARITAATLRAVDRALLRLKRLRTGMICPHCYERVRYPAYDCPSATCRRRHADIRPGRYGILRRRCACGQHMPTLLMLMRRQERLQAYCTHAHCGKPMNTDAGHMPEVVLPLIGGRAAGKTQLMAAMLLALENAAANGGPAVRLADEDSTAGYRVLREVLRMRGHTLGTQKALPRAHSFTLGSGRAERLVHLFDTAGERFVDRDETDALRYARAARTFVFVLDPMAVDDFWTRLEPAPGALLDRTLASTVHPEEVFGRSVQAVAAMGAPVRQSRLAVAISKTDLLAGHGLSPEPPDDSDAARAWILDRLGLHSLVQAMELDFQEVRYFCTAAVADESAQVDPSISRLVGWCLRSRPAG</sequence>